<dbReference type="AlphaFoldDB" id="A0A5N6S0U1"/>
<reference evidence="2 3" key="1">
    <citation type="submission" date="2018-04" db="EMBL/GenBank/DDBJ databases">
        <authorList>
            <person name="Eckel V.P."/>
            <person name="Vogel R.F."/>
        </authorList>
    </citation>
    <scope>NUCLEOTIDE SEQUENCE [LARGE SCALE GENOMIC DNA]</scope>
    <source>
        <strain evidence="3">TMW 2.1764</strain>
    </source>
</reference>
<protein>
    <recommendedName>
        <fullName evidence="4">6-hydroxymethyl-7,8-dihydropterin pyrophosphokinase</fullName>
    </recommendedName>
</protein>
<evidence type="ECO:0000313" key="2">
    <source>
        <dbReference type="EMBL" id="KAE8127740.1"/>
    </source>
</evidence>
<dbReference type="OrthoDB" id="9808041at2"/>
<accession>A0A5N6S0U1</accession>
<gene>
    <name evidence="2" type="ORF">DDE84_07410</name>
</gene>
<evidence type="ECO:0000313" key="3">
    <source>
        <dbReference type="Proteomes" id="UP000325415"/>
    </source>
</evidence>
<keyword evidence="3" id="KW-1185">Reference proteome</keyword>
<comment type="caution">
    <text evidence="2">The sequence shown here is derived from an EMBL/GenBank/DDBJ whole genome shotgun (WGS) entry which is preliminary data.</text>
</comment>
<dbReference type="RefSeq" id="WP_152581066.1">
    <property type="nucleotide sequence ID" value="NZ_QDAG01000007.1"/>
</dbReference>
<evidence type="ECO:0000256" key="1">
    <source>
        <dbReference type="SAM" id="MobiDB-lite"/>
    </source>
</evidence>
<dbReference type="SUPFAM" id="SSF55083">
    <property type="entry name" value="6-hydroxymethyl-7,8-dihydropterin pyrophosphokinase, HPPK"/>
    <property type="match status" value="1"/>
</dbReference>
<dbReference type="EMBL" id="QDAG01000007">
    <property type="protein sequence ID" value="KAE8127740.1"/>
    <property type="molecule type" value="Genomic_DNA"/>
</dbReference>
<feature type="region of interest" description="Disordered" evidence="1">
    <location>
        <begin position="1"/>
        <end position="24"/>
    </location>
</feature>
<dbReference type="Proteomes" id="UP000325415">
    <property type="component" value="Unassembled WGS sequence"/>
</dbReference>
<proteinExistence type="predicted"/>
<evidence type="ECO:0008006" key="4">
    <source>
        <dbReference type="Google" id="ProtNLM"/>
    </source>
</evidence>
<name>A0A5N6S0U1_9BIFI</name>
<dbReference type="Gene3D" id="3.30.70.560">
    <property type="entry name" value="7,8-Dihydro-6-hydroxymethylpterin-pyrophosphokinase HPPK"/>
    <property type="match status" value="1"/>
</dbReference>
<sequence>MLHDASGLPTAQTAQNAHDAGENASPQSMLIDVPVTIVTGAPDSAAPVALSQRPGAAAEAAMPTSRRAVIAMLSKARDAERRFRAAIVSLDAIPGGQIEGISPLYHVSSFDGPDAMTAVMQLTTTMPPTALAATLESIGRAGEGAVDLRLVDMEGARGDEADCMVPPLPLADAASQAAVLAPWLDMDPEASLGGKPVSFLLALAPDAMQVGLLSDNWIIGETQ</sequence>
<organism evidence="2 3">
    <name type="scientific">Bifidobacterium tibiigranuli</name>
    <dbReference type="NCBI Taxonomy" id="2172043"/>
    <lineage>
        <taxon>Bacteria</taxon>
        <taxon>Bacillati</taxon>
        <taxon>Actinomycetota</taxon>
        <taxon>Actinomycetes</taxon>
        <taxon>Bifidobacteriales</taxon>
        <taxon>Bifidobacteriaceae</taxon>
        <taxon>Bifidobacterium</taxon>
    </lineage>
</organism>
<dbReference type="InterPro" id="IPR035907">
    <property type="entry name" value="Hppk_sf"/>
</dbReference>
<dbReference type="GeneID" id="78127508"/>